<evidence type="ECO:0008006" key="4">
    <source>
        <dbReference type="Google" id="ProtNLM"/>
    </source>
</evidence>
<accession>A0AAD9TLC1</accession>
<dbReference type="AlphaFoldDB" id="A0AAD9TLC1"/>
<evidence type="ECO:0000313" key="3">
    <source>
        <dbReference type="Proteomes" id="UP001280121"/>
    </source>
</evidence>
<name>A0AAD9TLC1_9ROSI</name>
<dbReference type="PANTHER" id="PTHR46666">
    <property type="entry name" value="60S RIBOSOMAL L18A-LIKE PROTEIN"/>
    <property type="match status" value="1"/>
</dbReference>
<sequence length="134" mass="14673">MVPNSGNAEDKNNIIGHKLMEPGGVHDDRKEMVVQLHVEEGDFSLLGPRTSVCSSGFSDKPLSCFGCGIGWFLFVMGFAFPPLWYYGTVLYFQKYYIKDPRERSGLAASAIVALICSVAVLISLIAVFAFSGQK</sequence>
<gene>
    <name evidence="2" type="ORF">Ddye_025691</name>
</gene>
<keyword evidence="1" id="KW-0812">Transmembrane</keyword>
<dbReference type="Proteomes" id="UP001280121">
    <property type="component" value="Unassembled WGS sequence"/>
</dbReference>
<proteinExistence type="predicted"/>
<keyword evidence="3" id="KW-1185">Reference proteome</keyword>
<organism evidence="2 3">
    <name type="scientific">Dipteronia dyeriana</name>
    <dbReference type="NCBI Taxonomy" id="168575"/>
    <lineage>
        <taxon>Eukaryota</taxon>
        <taxon>Viridiplantae</taxon>
        <taxon>Streptophyta</taxon>
        <taxon>Embryophyta</taxon>
        <taxon>Tracheophyta</taxon>
        <taxon>Spermatophyta</taxon>
        <taxon>Magnoliopsida</taxon>
        <taxon>eudicotyledons</taxon>
        <taxon>Gunneridae</taxon>
        <taxon>Pentapetalae</taxon>
        <taxon>rosids</taxon>
        <taxon>malvids</taxon>
        <taxon>Sapindales</taxon>
        <taxon>Sapindaceae</taxon>
        <taxon>Hippocastanoideae</taxon>
        <taxon>Acereae</taxon>
        <taxon>Dipteronia</taxon>
    </lineage>
</organism>
<comment type="caution">
    <text evidence="2">The sequence shown here is derived from an EMBL/GenBank/DDBJ whole genome shotgun (WGS) entry which is preliminary data.</text>
</comment>
<protein>
    <recommendedName>
        <fullName evidence="4">Ribosomal protein L18ae family</fullName>
    </recommendedName>
</protein>
<reference evidence="2" key="1">
    <citation type="journal article" date="2023" name="Plant J.">
        <title>Genome sequences and population genomics provide insights into the demographic history, inbreeding, and mutation load of two 'living fossil' tree species of Dipteronia.</title>
        <authorList>
            <person name="Feng Y."/>
            <person name="Comes H.P."/>
            <person name="Chen J."/>
            <person name="Zhu S."/>
            <person name="Lu R."/>
            <person name="Zhang X."/>
            <person name="Li P."/>
            <person name="Qiu J."/>
            <person name="Olsen K.M."/>
            <person name="Qiu Y."/>
        </authorList>
    </citation>
    <scope>NUCLEOTIDE SEQUENCE</scope>
    <source>
        <strain evidence="2">KIB01</strain>
    </source>
</reference>
<keyword evidence="1" id="KW-0472">Membrane</keyword>
<feature type="transmembrane region" description="Helical" evidence="1">
    <location>
        <begin position="64"/>
        <end position="86"/>
    </location>
</feature>
<dbReference type="PANTHER" id="PTHR46666:SF2">
    <property type="entry name" value="60S RIBOSOMAL L18A-LIKE PROTEIN"/>
    <property type="match status" value="1"/>
</dbReference>
<feature type="transmembrane region" description="Helical" evidence="1">
    <location>
        <begin position="106"/>
        <end position="130"/>
    </location>
</feature>
<dbReference type="EMBL" id="JANJYI010000008">
    <property type="protein sequence ID" value="KAK2637896.1"/>
    <property type="molecule type" value="Genomic_DNA"/>
</dbReference>
<evidence type="ECO:0000256" key="1">
    <source>
        <dbReference type="SAM" id="Phobius"/>
    </source>
</evidence>
<keyword evidence="1" id="KW-1133">Transmembrane helix</keyword>
<evidence type="ECO:0000313" key="2">
    <source>
        <dbReference type="EMBL" id="KAK2637896.1"/>
    </source>
</evidence>